<organism evidence="1">
    <name type="scientific">viral metagenome</name>
    <dbReference type="NCBI Taxonomy" id="1070528"/>
    <lineage>
        <taxon>unclassified sequences</taxon>
        <taxon>metagenomes</taxon>
        <taxon>organismal metagenomes</taxon>
    </lineage>
</organism>
<accession>A0A6C0JSZ6</accession>
<protein>
    <submittedName>
        <fullName evidence="1">Uncharacterized protein</fullName>
    </submittedName>
</protein>
<name>A0A6C0JSZ6_9ZZZZ</name>
<sequence length="64" mass="8091">MRKKTIFFGFFESKLFFYNNFLSHLGEVFFCEQCFKRLWVDNRNRHFFFFEDNWEILFPNCPQS</sequence>
<dbReference type="EMBL" id="MN740687">
    <property type="protein sequence ID" value="QHU07820.1"/>
    <property type="molecule type" value="Genomic_DNA"/>
</dbReference>
<dbReference type="AlphaFoldDB" id="A0A6C0JSZ6"/>
<proteinExistence type="predicted"/>
<reference evidence="1" key="1">
    <citation type="journal article" date="2020" name="Nature">
        <title>Giant virus diversity and host interactions through global metagenomics.</title>
        <authorList>
            <person name="Schulz F."/>
            <person name="Roux S."/>
            <person name="Paez-Espino D."/>
            <person name="Jungbluth S."/>
            <person name="Walsh D.A."/>
            <person name="Denef V.J."/>
            <person name="McMahon K.D."/>
            <person name="Konstantinidis K.T."/>
            <person name="Eloe-Fadrosh E.A."/>
            <person name="Kyrpides N.C."/>
            <person name="Woyke T."/>
        </authorList>
    </citation>
    <scope>NUCLEOTIDE SEQUENCE</scope>
    <source>
        <strain evidence="1">GVMAG-S-1041349-163</strain>
    </source>
</reference>
<evidence type="ECO:0000313" key="1">
    <source>
        <dbReference type="EMBL" id="QHU07820.1"/>
    </source>
</evidence>